<dbReference type="RefSeq" id="WP_247976813.1">
    <property type="nucleotide sequence ID" value="NZ_CP095848.1"/>
</dbReference>
<dbReference type="InterPro" id="IPR051923">
    <property type="entry name" value="Glycosyl_Hydrolase_39"/>
</dbReference>
<organism evidence="1 2">
    <name type="scientific">Hymenobacter sublimis</name>
    <dbReference type="NCBI Taxonomy" id="2933777"/>
    <lineage>
        <taxon>Bacteria</taxon>
        <taxon>Pseudomonadati</taxon>
        <taxon>Bacteroidota</taxon>
        <taxon>Cytophagia</taxon>
        <taxon>Cytophagales</taxon>
        <taxon>Hymenobacteraceae</taxon>
        <taxon>Hymenobacter</taxon>
    </lineage>
</organism>
<proteinExistence type="predicted"/>
<dbReference type="PANTHER" id="PTHR12631">
    <property type="entry name" value="ALPHA-L-IDURONIDASE"/>
    <property type="match status" value="1"/>
</dbReference>
<evidence type="ECO:0000313" key="2">
    <source>
        <dbReference type="Proteomes" id="UP000829647"/>
    </source>
</evidence>
<dbReference type="PANTHER" id="PTHR12631:SF11">
    <property type="entry name" value="GLYCOSIDE HYDROLASE FAMILY 5 DOMAIN-CONTAINING PROTEIN"/>
    <property type="match status" value="1"/>
</dbReference>
<keyword evidence="2" id="KW-1185">Reference proteome</keyword>
<sequence>MNSFTTWRRKVGKRLPEPVLLGAAWLCATCTSPHQPPATRTPHTAESYVRPYTADFGYGCNMGYYGSGWDDEHLASAISKAGGQTIRVTLPDQFLDKWGWQARQAAFDHHTTNLGLRELVCFVGEPSAEHRDQTVYPGCREPSKLFANLYEPIWLADSTINPRNYYAAYIYRLTQTYGKHIRFWEVVNEPDFITDVSNKEWLERAPRPAETTNTLAPIYHYIRTLRITWEVVKKYCPEDYVTPGGLGYAEYLDALLRYTDNPRGGAVTAQFPARGGAYFDVVDYHVYPSYYLRRRNLLHTGFNYQRNSDNAAAQLLRHKAQFEAVLHQHGFNGETYPEKHFIVTETNISRRTAEWRYGSDEMQRNFGMKALIIAQKNGIRQVHFYSIAEAADAPKQPAGVAVDDEFKLMGMYENMNRDLPGREKLTQLGLGFKTTAELLAGWHYDAARTAALHLPEEVDGAAFRRADQYQYVLWAKTPIDQQEEATARYTFPATWPVAGIERRGWDFGISGTSMRLPGREVLLDGAPAFFTMLPLTGLQLATVAKPYLSSPKQ</sequence>
<dbReference type="Proteomes" id="UP000829647">
    <property type="component" value="Chromosome"/>
</dbReference>
<evidence type="ECO:0008006" key="3">
    <source>
        <dbReference type="Google" id="ProtNLM"/>
    </source>
</evidence>
<dbReference type="InterPro" id="IPR017853">
    <property type="entry name" value="GH"/>
</dbReference>
<dbReference type="SUPFAM" id="SSF51445">
    <property type="entry name" value="(Trans)glycosidases"/>
    <property type="match status" value="1"/>
</dbReference>
<reference evidence="1 2" key="1">
    <citation type="submission" date="2022-04" db="EMBL/GenBank/DDBJ databases">
        <title>Hymenobacter sp. isolated from the air.</title>
        <authorList>
            <person name="Won M."/>
            <person name="Lee C.-M."/>
            <person name="Woen H.-Y."/>
            <person name="Kwon S.-W."/>
        </authorList>
    </citation>
    <scope>NUCLEOTIDE SEQUENCE [LARGE SCALE GENOMIC DNA]</scope>
    <source>
        <strain evidence="2">5516 S-25</strain>
    </source>
</reference>
<accession>A0ABY4JDG2</accession>
<dbReference type="Gene3D" id="3.20.20.80">
    <property type="entry name" value="Glycosidases"/>
    <property type="match status" value="1"/>
</dbReference>
<gene>
    <name evidence="1" type="ORF">MWH26_08200</name>
</gene>
<evidence type="ECO:0000313" key="1">
    <source>
        <dbReference type="EMBL" id="UPL50873.1"/>
    </source>
</evidence>
<name>A0ABY4JDG2_9BACT</name>
<dbReference type="EMBL" id="CP095848">
    <property type="protein sequence ID" value="UPL50873.1"/>
    <property type="molecule type" value="Genomic_DNA"/>
</dbReference>
<protein>
    <recommendedName>
        <fullName evidence="3">Glycoside hydrolase family 5 domain-containing protein</fullName>
    </recommendedName>
</protein>